<keyword evidence="2" id="KW-0732">Signal</keyword>
<feature type="non-terminal residue" evidence="3">
    <location>
        <position position="257"/>
    </location>
</feature>
<accession>A0A166MTQ0</accession>
<evidence type="ECO:0000313" key="3">
    <source>
        <dbReference type="EMBL" id="KZV78387.1"/>
    </source>
</evidence>
<proteinExistence type="predicted"/>
<gene>
    <name evidence="3" type="ORF">EXIGLDRAFT_847588</name>
</gene>
<sequence>MRSYTHVLVYAVLCAARAGVSSPDQNPSLVPQHRPNLNQSWTSTGTLSKLLPALAFVDVLDIEVIRPVALFVWRSRLEPTPRARKRARNASGTIEAPFAARFQPVHACTRSPCRPAQPASLAHEDISKNKLILGMRPFLHYDHVTALTISAQMSSIHFLDDYRIHSRSSPALERDFHASAVAASLLSRPGVVVMLGVACQDAIGAVRSECFQSATMDAYRFAALAGIHCAHGYRTRHSPRRPAPRPPRTRTARPPLN</sequence>
<feature type="chain" id="PRO_5007877507" evidence="2">
    <location>
        <begin position="24"/>
        <end position="257"/>
    </location>
</feature>
<evidence type="ECO:0000256" key="2">
    <source>
        <dbReference type="SAM" id="SignalP"/>
    </source>
</evidence>
<evidence type="ECO:0000256" key="1">
    <source>
        <dbReference type="SAM" id="MobiDB-lite"/>
    </source>
</evidence>
<evidence type="ECO:0000313" key="4">
    <source>
        <dbReference type="Proteomes" id="UP000077266"/>
    </source>
</evidence>
<organism evidence="3 4">
    <name type="scientific">Exidia glandulosa HHB12029</name>
    <dbReference type="NCBI Taxonomy" id="1314781"/>
    <lineage>
        <taxon>Eukaryota</taxon>
        <taxon>Fungi</taxon>
        <taxon>Dikarya</taxon>
        <taxon>Basidiomycota</taxon>
        <taxon>Agaricomycotina</taxon>
        <taxon>Agaricomycetes</taxon>
        <taxon>Auriculariales</taxon>
        <taxon>Exidiaceae</taxon>
        <taxon>Exidia</taxon>
    </lineage>
</organism>
<dbReference type="Proteomes" id="UP000077266">
    <property type="component" value="Unassembled WGS sequence"/>
</dbReference>
<keyword evidence="4" id="KW-1185">Reference proteome</keyword>
<feature type="signal peptide" evidence="2">
    <location>
        <begin position="1"/>
        <end position="23"/>
    </location>
</feature>
<dbReference type="AlphaFoldDB" id="A0A166MTQ0"/>
<reference evidence="3 4" key="1">
    <citation type="journal article" date="2016" name="Mol. Biol. Evol.">
        <title>Comparative Genomics of Early-Diverging Mushroom-Forming Fungi Provides Insights into the Origins of Lignocellulose Decay Capabilities.</title>
        <authorList>
            <person name="Nagy L.G."/>
            <person name="Riley R."/>
            <person name="Tritt A."/>
            <person name="Adam C."/>
            <person name="Daum C."/>
            <person name="Floudas D."/>
            <person name="Sun H."/>
            <person name="Yadav J.S."/>
            <person name="Pangilinan J."/>
            <person name="Larsson K.H."/>
            <person name="Matsuura K."/>
            <person name="Barry K."/>
            <person name="Labutti K."/>
            <person name="Kuo R."/>
            <person name="Ohm R.A."/>
            <person name="Bhattacharya S.S."/>
            <person name="Shirouzu T."/>
            <person name="Yoshinaga Y."/>
            <person name="Martin F.M."/>
            <person name="Grigoriev I.V."/>
            <person name="Hibbett D.S."/>
        </authorList>
    </citation>
    <scope>NUCLEOTIDE SEQUENCE [LARGE SCALE GENOMIC DNA]</scope>
    <source>
        <strain evidence="3 4">HHB12029</strain>
    </source>
</reference>
<feature type="compositionally biased region" description="Basic residues" evidence="1">
    <location>
        <begin position="234"/>
        <end position="251"/>
    </location>
</feature>
<dbReference type="InParanoid" id="A0A166MTQ0"/>
<protein>
    <submittedName>
        <fullName evidence="3">Uncharacterized protein</fullName>
    </submittedName>
</protein>
<name>A0A166MTQ0_EXIGL</name>
<dbReference type="EMBL" id="KV426922">
    <property type="protein sequence ID" value="KZV78387.1"/>
    <property type="molecule type" value="Genomic_DNA"/>
</dbReference>
<feature type="region of interest" description="Disordered" evidence="1">
    <location>
        <begin position="234"/>
        <end position="257"/>
    </location>
</feature>